<gene>
    <name evidence="1" type="ORF">IAD26_04640</name>
</gene>
<comment type="caution">
    <text evidence="1">The sequence shown here is derived from an EMBL/GenBank/DDBJ whole genome shotgun (WGS) entry which is preliminary data.</text>
</comment>
<dbReference type="AlphaFoldDB" id="A0A9D1N057"/>
<proteinExistence type="predicted"/>
<dbReference type="EMBL" id="DVOD01000033">
    <property type="protein sequence ID" value="HIU92405.1"/>
    <property type="molecule type" value="Genomic_DNA"/>
</dbReference>
<name>A0A9D1N057_9CLOT</name>
<organism evidence="1 2">
    <name type="scientific">Candidatus Limenecus avicola</name>
    <dbReference type="NCBI Taxonomy" id="2840847"/>
    <lineage>
        <taxon>Bacteria</taxon>
        <taxon>Bacillati</taxon>
        <taxon>Bacillota</taxon>
        <taxon>Clostridia</taxon>
        <taxon>Eubacteriales</taxon>
        <taxon>Clostridiaceae</taxon>
        <taxon>Clostridiaceae incertae sedis</taxon>
        <taxon>Candidatus Limenecus</taxon>
    </lineage>
</organism>
<protein>
    <submittedName>
        <fullName evidence="1">Uncharacterized protein</fullName>
    </submittedName>
</protein>
<dbReference type="Proteomes" id="UP000886748">
    <property type="component" value="Unassembled WGS sequence"/>
</dbReference>
<evidence type="ECO:0000313" key="2">
    <source>
        <dbReference type="Proteomes" id="UP000886748"/>
    </source>
</evidence>
<evidence type="ECO:0000313" key="1">
    <source>
        <dbReference type="EMBL" id="HIU92405.1"/>
    </source>
</evidence>
<sequence>MNQNYKTVLKLLFPEKSTLNKTPSQQFEEQLRNQLHSMRQERQKLLNPEDISADFENENYKEIADFIKQHVLTVGKEQAVKDFQTGLNFLHKDLIEPLKEDGDFGEKTFRAFYDIFKYYDIEIIKNAIRKGALSNTVISTSSNSAINTKSMVNQVQNNLGGIK</sequence>
<reference evidence="1" key="1">
    <citation type="submission" date="2020-10" db="EMBL/GenBank/DDBJ databases">
        <authorList>
            <person name="Gilroy R."/>
        </authorList>
    </citation>
    <scope>NUCLEOTIDE SEQUENCE</scope>
    <source>
        <strain evidence="1">CHK154-7741</strain>
    </source>
</reference>
<reference evidence="1" key="2">
    <citation type="journal article" date="2021" name="PeerJ">
        <title>Extensive microbial diversity within the chicken gut microbiome revealed by metagenomics and culture.</title>
        <authorList>
            <person name="Gilroy R."/>
            <person name="Ravi A."/>
            <person name="Getino M."/>
            <person name="Pursley I."/>
            <person name="Horton D.L."/>
            <person name="Alikhan N.F."/>
            <person name="Baker D."/>
            <person name="Gharbi K."/>
            <person name="Hall N."/>
            <person name="Watson M."/>
            <person name="Adriaenssens E.M."/>
            <person name="Foster-Nyarko E."/>
            <person name="Jarju S."/>
            <person name="Secka A."/>
            <person name="Antonio M."/>
            <person name="Oren A."/>
            <person name="Chaudhuri R.R."/>
            <person name="La Ragione R."/>
            <person name="Hildebrand F."/>
            <person name="Pallen M.J."/>
        </authorList>
    </citation>
    <scope>NUCLEOTIDE SEQUENCE</scope>
    <source>
        <strain evidence="1">CHK154-7741</strain>
    </source>
</reference>
<accession>A0A9D1N057</accession>